<name>A0A7I9UYF2_9ACTN</name>
<comment type="cofactor">
    <cofactor evidence="2 7 8">
        <name>Mg(2+)</name>
        <dbReference type="ChEBI" id="CHEBI:18420"/>
    </cofactor>
</comment>
<dbReference type="GO" id="GO:0008934">
    <property type="term" value="F:inositol monophosphate 1-phosphatase activity"/>
    <property type="evidence" value="ECO:0007669"/>
    <property type="project" value="InterPro"/>
</dbReference>
<dbReference type="PANTHER" id="PTHR20854">
    <property type="entry name" value="INOSITOL MONOPHOSPHATASE"/>
    <property type="match status" value="1"/>
</dbReference>
<evidence type="ECO:0000256" key="4">
    <source>
        <dbReference type="ARBA" id="ARBA00022723"/>
    </source>
</evidence>
<evidence type="ECO:0000256" key="5">
    <source>
        <dbReference type="ARBA" id="ARBA00022801"/>
    </source>
</evidence>
<comment type="catalytic activity">
    <reaction evidence="1 8">
        <text>a myo-inositol phosphate + H2O = myo-inositol + phosphate</text>
        <dbReference type="Rhea" id="RHEA:24056"/>
        <dbReference type="ChEBI" id="CHEBI:15377"/>
        <dbReference type="ChEBI" id="CHEBI:17268"/>
        <dbReference type="ChEBI" id="CHEBI:43474"/>
        <dbReference type="ChEBI" id="CHEBI:84139"/>
        <dbReference type="EC" id="3.1.3.25"/>
    </reaction>
</comment>
<comment type="caution">
    <text evidence="9">The sequence shown here is derived from an EMBL/GenBank/DDBJ whole genome shotgun (WGS) entry which is preliminary data.</text>
</comment>
<sequence length="276" mass="28152">MVEVAVAVAETAADHVRRRRPELFANGAANRGVVQTKSAPTDPVTVADTESEDVIRAELAQRRPGDAVLGEEGGGDREAPSGIRWVVDPIDGTVNFLYGIPAYAVSVAAQVDGRSVAGAVVDVARGVTYHASLGGGAFRTDASGTMALSASAATDPALALVATGFAYSAQRRREQARILCDLLPAVRDIRRIGAAAIDLCLVAEGSVDAHYEHGLSPWDWAAGALIAAEAGAVVITPSADSRSDAGDVTVAIAPGLADPLRAVLDGCGALAPLPLA</sequence>
<dbReference type="PROSITE" id="PS00630">
    <property type="entry name" value="IMP_2"/>
    <property type="match status" value="1"/>
</dbReference>
<dbReference type="InterPro" id="IPR020550">
    <property type="entry name" value="Inositol_monophosphatase_CS"/>
</dbReference>
<evidence type="ECO:0000256" key="2">
    <source>
        <dbReference type="ARBA" id="ARBA00001946"/>
    </source>
</evidence>
<dbReference type="InterPro" id="IPR000760">
    <property type="entry name" value="Inositol_monophosphatase-like"/>
</dbReference>
<keyword evidence="6 7" id="KW-0460">Magnesium</keyword>
<accession>A0A7I9UYF2</accession>
<dbReference type="Gene3D" id="3.30.540.10">
    <property type="entry name" value="Fructose-1,6-Bisphosphatase, subunit A, domain 1"/>
    <property type="match status" value="1"/>
</dbReference>
<feature type="binding site" evidence="7">
    <location>
        <position position="91"/>
    </location>
    <ligand>
        <name>Mg(2+)</name>
        <dbReference type="ChEBI" id="CHEBI:18420"/>
        <label>1</label>
        <note>catalytic</note>
    </ligand>
</feature>
<proteinExistence type="inferred from homology"/>
<dbReference type="GO" id="GO:0046854">
    <property type="term" value="P:phosphatidylinositol phosphate biosynthetic process"/>
    <property type="evidence" value="ECO:0007669"/>
    <property type="project" value="InterPro"/>
</dbReference>
<evidence type="ECO:0000256" key="3">
    <source>
        <dbReference type="ARBA" id="ARBA00009759"/>
    </source>
</evidence>
<keyword evidence="4 7" id="KW-0479">Metal-binding</keyword>
<reference evidence="10" key="1">
    <citation type="submission" date="2019-06" db="EMBL/GenBank/DDBJ databases">
        <title>Gordonia isolated from sludge of a wastewater treatment plant.</title>
        <authorList>
            <person name="Tamura T."/>
            <person name="Aoyama K."/>
            <person name="Kang Y."/>
            <person name="Saito S."/>
            <person name="Akiyama N."/>
            <person name="Yazawa K."/>
            <person name="Gonoi T."/>
            <person name="Mikami Y."/>
        </authorList>
    </citation>
    <scope>NUCLEOTIDE SEQUENCE [LARGE SCALE GENOMIC DNA]</scope>
    <source>
        <strain evidence="10">NBRC 107697</strain>
    </source>
</reference>
<comment type="similarity">
    <text evidence="3 8">Belongs to the inositol monophosphatase superfamily.</text>
</comment>
<dbReference type="EC" id="3.1.3.25" evidence="8"/>
<dbReference type="GO" id="GO:0006020">
    <property type="term" value="P:inositol metabolic process"/>
    <property type="evidence" value="ECO:0007669"/>
    <property type="project" value="TreeGrafter"/>
</dbReference>
<keyword evidence="10" id="KW-1185">Reference proteome</keyword>
<feature type="binding site" evidence="7">
    <location>
        <position position="90"/>
    </location>
    <ligand>
        <name>Mg(2+)</name>
        <dbReference type="ChEBI" id="CHEBI:18420"/>
        <label>2</label>
    </ligand>
</feature>
<dbReference type="Proteomes" id="UP000444980">
    <property type="component" value="Unassembled WGS sequence"/>
</dbReference>
<feature type="binding site" evidence="7">
    <location>
        <position position="219"/>
    </location>
    <ligand>
        <name>Mg(2+)</name>
        <dbReference type="ChEBI" id="CHEBI:18420"/>
        <label>1</label>
        <note>catalytic</note>
    </ligand>
</feature>
<dbReference type="SUPFAM" id="SSF56655">
    <property type="entry name" value="Carbohydrate phosphatase"/>
    <property type="match status" value="1"/>
</dbReference>
<dbReference type="Gene3D" id="3.40.190.80">
    <property type="match status" value="1"/>
</dbReference>
<feature type="binding site" evidence="7">
    <location>
        <position position="88"/>
    </location>
    <ligand>
        <name>Mg(2+)</name>
        <dbReference type="ChEBI" id="CHEBI:18420"/>
        <label>1</label>
        <note>catalytic</note>
    </ligand>
</feature>
<evidence type="ECO:0000256" key="7">
    <source>
        <dbReference type="PIRSR" id="PIRSR600760-2"/>
    </source>
</evidence>
<dbReference type="CDD" id="cd01639">
    <property type="entry name" value="IMPase"/>
    <property type="match status" value="1"/>
</dbReference>
<dbReference type="PROSITE" id="PS00629">
    <property type="entry name" value="IMP_1"/>
    <property type="match status" value="1"/>
</dbReference>
<evidence type="ECO:0000256" key="6">
    <source>
        <dbReference type="ARBA" id="ARBA00022842"/>
    </source>
</evidence>
<protein>
    <recommendedName>
        <fullName evidence="8">Inositol-1-monophosphatase</fullName>
        <ecNumber evidence="8">3.1.3.25</ecNumber>
    </recommendedName>
</protein>
<dbReference type="InterPro" id="IPR020583">
    <property type="entry name" value="Inositol_monoP_metal-BS"/>
</dbReference>
<dbReference type="PANTHER" id="PTHR20854:SF4">
    <property type="entry name" value="INOSITOL-1-MONOPHOSPHATASE-RELATED"/>
    <property type="match status" value="1"/>
</dbReference>
<dbReference type="PRINTS" id="PR00377">
    <property type="entry name" value="IMPHPHTASES"/>
</dbReference>
<dbReference type="Pfam" id="PF00459">
    <property type="entry name" value="Inositol_P"/>
    <property type="match status" value="1"/>
</dbReference>
<gene>
    <name evidence="9" type="ORF">nbrc107697_21740</name>
</gene>
<dbReference type="GO" id="GO:0007165">
    <property type="term" value="P:signal transduction"/>
    <property type="evidence" value="ECO:0007669"/>
    <property type="project" value="TreeGrafter"/>
</dbReference>
<dbReference type="InterPro" id="IPR033942">
    <property type="entry name" value="IMPase"/>
</dbReference>
<dbReference type="GO" id="GO:0046872">
    <property type="term" value="F:metal ion binding"/>
    <property type="evidence" value="ECO:0007669"/>
    <property type="project" value="UniProtKB-KW"/>
</dbReference>
<evidence type="ECO:0000313" key="9">
    <source>
        <dbReference type="EMBL" id="GED98135.1"/>
    </source>
</evidence>
<keyword evidence="5 8" id="KW-0378">Hydrolase</keyword>
<evidence type="ECO:0000256" key="1">
    <source>
        <dbReference type="ARBA" id="ARBA00001033"/>
    </source>
</evidence>
<evidence type="ECO:0000313" key="10">
    <source>
        <dbReference type="Proteomes" id="UP000444980"/>
    </source>
</evidence>
<feature type="binding site" evidence="7">
    <location>
        <position position="71"/>
    </location>
    <ligand>
        <name>Mg(2+)</name>
        <dbReference type="ChEBI" id="CHEBI:18420"/>
        <label>1</label>
        <note>catalytic</note>
    </ligand>
</feature>
<organism evidence="9 10">
    <name type="scientific">Gordonia crocea</name>
    <dbReference type="NCBI Taxonomy" id="589162"/>
    <lineage>
        <taxon>Bacteria</taxon>
        <taxon>Bacillati</taxon>
        <taxon>Actinomycetota</taxon>
        <taxon>Actinomycetes</taxon>
        <taxon>Mycobacteriales</taxon>
        <taxon>Gordoniaceae</taxon>
        <taxon>Gordonia</taxon>
    </lineage>
</organism>
<evidence type="ECO:0000256" key="8">
    <source>
        <dbReference type="RuleBase" id="RU364068"/>
    </source>
</evidence>
<dbReference type="AlphaFoldDB" id="A0A7I9UYF2"/>
<dbReference type="EMBL" id="BJOU01000001">
    <property type="protein sequence ID" value="GED98135.1"/>
    <property type="molecule type" value="Genomic_DNA"/>
</dbReference>